<dbReference type="CDD" id="cd11541">
    <property type="entry name" value="NTP-PPase_u4"/>
    <property type="match status" value="1"/>
</dbReference>
<reference evidence="3 4" key="1">
    <citation type="submission" date="2019-11" db="EMBL/GenBank/DDBJ databases">
        <authorList>
            <person name="Li J."/>
        </authorList>
    </citation>
    <scope>NUCLEOTIDE SEQUENCE [LARGE SCALE GENOMIC DNA]</scope>
    <source>
        <strain evidence="3 4">MF47</strain>
    </source>
</reference>
<dbReference type="SUPFAM" id="SSF101386">
    <property type="entry name" value="all-alpha NTP pyrophosphatases"/>
    <property type="match status" value="1"/>
</dbReference>
<sequence length="294" mass="32537">MNFDEYQLAAQGTDQRGGNDIQDVTVHLLGLAGEAGSVASVYKKRLRDGTAFETWNAQAAEELGDLLWYLATVASKLDLSLQDIATANLEKTRHRWLTTSGDPIDGSFPPHERLPRSGTYEFVPDESPEGTDTVSVYFEGRQLGSTLTDASPRQDGYRFHDVFHLAYASVLGWSPVTRQLMSRKRKSDVVIDESEDGGRAIVVEEAIAALAFAYGAQHKHLDGISRLDQHLLNTILLLTDPFEASVRSAADWERAILRGHEMFRLLLKGNGGRVHFDANLQSLRFEPRNGGEPG</sequence>
<dbReference type="InterPro" id="IPR004518">
    <property type="entry name" value="MazG-like_dom"/>
</dbReference>
<dbReference type="Proteomes" id="UP000392064">
    <property type="component" value="Chromosome"/>
</dbReference>
<dbReference type="KEGG" id="aef:GEV26_07995"/>
<evidence type="ECO:0000259" key="2">
    <source>
        <dbReference type="Pfam" id="PF18722"/>
    </source>
</evidence>
<proteinExistence type="predicted"/>
<dbReference type="InterPro" id="IPR041407">
    <property type="entry name" value="MazG_C"/>
</dbReference>
<feature type="domain" description="NTP pyrophosphohydrolase MazG-like" evidence="1">
    <location>
        <begin position="30"/>
        <end position="95"/>
    </location>
</feature>
<dbReference type="AlphaFoldDB" id="A0A5Q2MJV0"/>
<dbReference type="Pfam" id="PF03819">
    <property type="entry name" value="MazG"/>
    <property type="match status" value="1"/>
</dbReference>
<gene>
    <name evidence="3" type="ORF">GEV26_07995</name>
</gene>
<dbReference type="Pfam" id="PF18722">
    <property type="entry name" value="MazG_C"/>
    <property type="match status" value="1"/>
</dbReference>
<dbReference type="Gene3D" id="1.10.287.1080">
    <property type="entry name" value="MazG-like"/>
    <property type="match status" value="1"/>
</dbReference>
<dbReference type="InterPro" id="IPR011379">
    <property type="entry name" value="MazG-related_GP37"/>
</dbReference>
<organism evidence="3 4">
    <name type="scientific">Aeromicrobium yanjiei</name>
    <dbReference type="NCBI Taxonomy" id="2662028"/>
    <lineage>
        <taxon>Bacteria</taxon>
        <taxon>Bacillati</taxon>
        <taxon>Actinomycetota</taxon>
        <taxon>Actinomycetes</taxon>
        <taxon>Propionibacteriales</taxon>
        <taxon>Nocardioidaceae</taxon>
        <taxon>Aeromicrobium</taxon>
    </lineage>
</organism>
<evidence type="ECO:0000313" key="3">
    <source>
        <dbReference type="EMBL" id="QGG41312.1"/>
    </source>
</evidence>
<accession>A0A5Q2MJV0</accession>
<dbReference type="RefSeq" id="WP_153652580.1">
    <property type="nucleotide sequence ID" value="NZ_CP045737.1"/>
</dbReference>
<protein>
    <recommendedName>
        <fullName evidence="5">Pyrophosphatase</fullName>
    </recommendedName>
</protein>
<evidence type="ECO:0000313" key="4">
    <source>
        <dbReference type="Proteomes" id="UP000392064"/>
    </source>
</evidence>
<evidence type="ECO:0000259" key="1">
    <source>
        <dbReference type="Pfam" id="PF03819"/>
    </source>
</evidence>
<keyword evidence="4" id="KW-1185">Reference proteome</keyword>
<evidence type="ECO:0008006" key="5">
    <source>
        <dbReference type="Google" id="ProtNLM"/>
    </source>
</evidence>
<dbReference type="EMBL" id="CP045737">
    <property type="protein sequence ID" value="QGG41312.1"/>
    <property type="molecule type" value="Genomic_DNA"/>
</dbReference>
<feature type="domain" description="MazG C-terminal" evidence="2">
    <location>
        <begin position="104"/>
        <end position="287"/>
    </location>
</feature>
<name>A0A5Q2MJV0_9ACTN</name>